<evidence type="ECO:0000313" key="6">
    <source>
        <dbReference type="EMBL" id="UUP17826.1"/>
    </source>
</evidence>
<dbReference type="InterPro" id="IPR036390">
    <property type="entry name" value="WH_DNA-bd_sf"/>
</dbReference>
<organism evidence="6 7">
    <name type="scientific">Nitratireductor thuwali</name>
    <dbReference type="NCBI Taxonomy" id="2267699"/>
    <lineage>
        <taxon>Bacteria</taxon>
        <taxon>Pseudomonadati</taxon>
        <taxon>Pseudomonadota</taxon>
        <taxon>Alphaproteobacteria</taxon>
        <taxon>Hyphomicrobiales</taxon>
        <taxon>Phyllobacteriaceae</taxon>
        <taxon>Nitratireductor</taxon>
    </lineage>
</organism>
<keyword evidence="3" id="KW-0238">DNA-binding</keyword>
<comment type="similarity">
    <text evidence="1">Belongs to the LysR transcriptional regulatory family.</text>
</comment>
<name>A0ABY5ML06_9HYPH</name>
<evidence type="ECO:0000256" key="3">
    <source>
        <dbReference type="ARBA" id="ARBA00023125"/>
    </source>
</evidence>
<dbReference type="InterPro" id="IPR000847">
    <property type="entry name" value="LysR_HTH_N"/>
</dbReference>
<dbReference type="PRINTS" id="PR00039">
    <property type="entry name" value="HTHLYSR"/>
</dbReference>
<evidence type="ECO:0000256" key="2">
    <source>
        <dbReference type="ARBA" id="ARBA00023015"/>
    </source>
</evidence>
<dbReference type="PANTHER" id="PTHR30346">
    <property type="entry name" value="TRANSCRIPTIONAL DUAL REGULATOR HCAR-RELATED"/>
    <property type="match status" value="1"/>
</dbReference>
<dbReference type="Gene3D" id="1.10.10.10">
    <property type="entry name" value="Winged helix-like DNA-binding domain superfamily/Winged helix DNA-binding domain"/>
    <property type="match status" value="1"/>
</dbReference>
<dbReference type="InterPro" id="IPR036388">
    <property type="entry name" value="WH-like_DNA-bd_sf"/>
</dbReference>
<evidence type="ECO:0000256" key="4">
    <source>
        <dbReference type="ARBA" id="ARBA00023163"/>
    </source>
</evidence>
<dbReference type="Pfam" id="PF00126">
    <property type="entry name" value="HTH_1"/>
    <property type="match status" value="1"/>
</dbReference>
<dbReference type="PANTHER" id="PTHR30346:SF0">
    <property type="entry name" value="HCA OPERON TRANSCRIPTIONAL ACTIVATOR HCAR"/>
    <property type="match status" value="1"/>
</dbReference>
<evidence type="ECO:0000259" key="5">
    <source>
        <dbReference type="PROSITE" id="PS50931"/>
    </source>
</evidence>
<feature type="domain" description="HTH lysR-type" evidence="5">
    <location>
        <begin position="7"/>
        <end position="64"/>
    </location>
</feature>
<dbReference type="Pfam" id="PF03466">
    <property type="entry name" value="LysR_substrate"/>
    <property type="match status" value="1"/>
</dbReference>
<dbReference type="SUPFAM" id="SSF46785">
    <property type="entry name" value="Winged helix' DNA-binding domain"/>
    <property type="match status" value="1"/>
</dbReference>
<proteinExistence type="inferred from homology"/>
<evidence type="ECO:0000256" key="1">
    <source>
        <dbReference type="ARBA" id="ARBA00009437"/>
    </source>
</evidence>
<dbReference type="InterPro" id="IPR005119">
    <property type="entry name" value="LysR_subst-bd"/>
</dbReference>
<dbReference type="Gene3D" id="3.40.190.10">
    <property type="entry name" value="Periplasmic binding protein-like II"/>
    <property type="match status" value="2"/>
</dbReference>
<protein>
    <submittedName>
        <fullName evidence="6">HTH-type transcriptional regulator GltC</fullName>
    </submittedName>
</protein>
<reference evidence="6 7" key="1">
    <citation type="submission" date="2018-07" db="EMBL/GenBank/DDBJ databases">
        <title>Genome sequence of Nitratireductor thuwali#1536.</title>
        <authorList>
            <person name="Michoud G."/>
            <person name="Merlino G."/>
            <person name="Sefrji F.O."/>
            <person name="Daffonchio D."/>
        </authorList>
    </citation>
    <scope>NUCLEOTIDE SEQUENCE [LARGE SCALE GENOMIC DNA]</scope>
    <source>
        <strain evidence="7">Nit1536</strain>
    </source>
</reference>
<dbReference type="CDD" id="cd08414">
    <property type="entry name" value="PBP2_LTTR_aromatics_like"/>
    <property type="match status" value="1"/>
</dbReference>
<evidence type="ECO:0000313" key="7">
    <source>
        <dbReference type="Proteomes" id="UP001342418"/>
    </source>
</evidence>
<gene>
    <name evidence="6" type="primary">gltC</name>
    <name evidence="6" type="ORF">NTH_02302</name>
</gene>
<accession>A0ABY5ML06</accession>
<dbReference type="EMBL" id="CP030941">
    <property type="protein sequence ID" value="UUP17826.1"/>
    <property type="molecule type" value="Genomic_DNA"/>
</dbReference>
<sequence length="313" mass="34479">MIGRSPMDLRRLRYVIAAADTGSFRKAASKLNVQQSTISRAIRQLEDQLGVSIFERSRTGARLTEAGRRLLEEARTAVELLDLAALSAGEAGRAETGIVRVGIISSLAAGFLRELLSSYFSKHPNIDVDIQNGRRDEHITAVQRRWVDVAILAGVSDVEGCDTVVLWEERVHVALPSDHRLANRKQVDWPDLFEETFIVSRMGPGPDVTDFILRRSASLGVMPNVVYRAVVQETLLHLVALGQGITLVSSAWMAVQLPELVLRPLSGSASVVQFSAVWSTQNDNPALRCFISVAHVLSGRVRRGNSDWVRHSV</sequence>
<keyword evidence="7" id="KW-1185">Reference proteome</keyword>
<dbReference type="Proteomes" id="UP001342418">
    <property type="component" value="Chromosome"/>
</dbReference>
<dbReference type="PROSITE" id="PS50931">
    <property type="entry name" value="HTH_LYSR"/>
    <property type="match status" value="1"/>
</dbReference>
<dbReference type="SUPFAM" id="SSF53850">
    <property type="entry name" value="Periplasmic binding protein-like II"/>
    <property type="match status" value="1"/>
</dbReference>
<dbReference type="RefSeq" id="WP_338530116.1">
    <property type="nucleotide sequence ID" value="NZ_CP030941.1"/>
</dbReference>
<keyword evidence="2" id="KW-0805">Transcription regulation</keyword>
<keyword evidence="4" id="KW-0804">Transcription</keyword>